<name>A0AA87YVR4_FICCA</name>
<feature type="domain" description="Retrotransposon gag" evidence="2">
    <location>
        <begin position="240"/>
        <end position="330"/>
    </location>
</feature>
<dbReference type="InterPro" id="IPR005162">
    <property type="entry name" value="Retrotrans_gag_dom"/>
</dbReference>
<gene>
    <name evidence="3" type="ORF">TIFTF001_039914</name>
</gene>
<accession>A0AA87YVR4</accession>
<comment type="caution">
    <text evidence="3">The sequence shown here is derived from an EMBL/GenBank/DDBJ whole genome shotgun (WGS) entry which is preliminary data.</text>
</comment>
<feature type="compositionally biased region" description="Polar residues" evidence="1">
    <location>
        <begin position="459"/>
        <end position="472"/>
    </location>
</feature>
<dbReference type="PANTHER" id="PTHR34482:SF47">
    <property type="entry name" value="CCHC-TYPE DOMAIN-CONTAINING PROTEIN"/>
    <property type="match status" value="1"/>
</dbReference>
<reference evidence="3" key="1">
    <citation type="submission" date="2023-07" db="EMBL/GenBank/DDBJ databases">
        <title>draft genome sequence of fig (Ficus carica).</title>
        <authorList>
            <person name="Takahashi T."/>
            <person name="Nishimura K."/>
        </authorList>
    </citation>
    <scope>NUCLEOTIDE SEQUENCE</scope>
</reference>
<dbReference type="Proteomes" id="UP001187192">
    <property type="component" value="Unassembled WGS sequence"/>
</dbReference>
<feature type="compositionally biased region" description="Polar residues" evidence="1">
    <location>
        <begin position="481"/>
        <end position="500"/>
    </location>
</feature>
<feature type="compositionally biased region" description="Polar residues" evidence="1">
    <location>
        <begin position="391"/>
        <end position="402"/>
    </location>
</feature>
<evidence type="ECO:0000313" key="4">
    <source>
        <dbReference type="Proteomes" id="UP001187192"/>
    </source>
</evidence>
<feature type="compositionally biased region" description="Low complexity" evidence="1">
    <location>
        <begin position="403"/>
        <end position="415"/>
    </location>
</feature>
<dbReference type="PANTHER" id="PTHR34482">
    <property type="entry name" value="DNA DAMAGE-INDUCIBLE PROTEIN 1-LIKE"/>
    <property type="match status" value="1"/>
</dbReference>
<feature type="region of interest" description="Disordered" evidence="1">
    <location>
        <begin position="376"/>
        <end position="500"/>
    </location>
</feature>
<proteinExistence type="predicted"/>
<protein>
    <recommendedName>
        <fullName evidence="2">Retrotransposon gag domain-containing protein</fullName>
    </recommendedName>
</protein>
<evidence type="ECO:0000256" key="1">
    <source>
        <dbReference type="SAM" id="MobiDB-lite"/>
    </source>
</evidence>
<keyword evidence="4" id="KW-1185">Reference proteome</keyword>
<organism evidence="3 4">
    <name type="scientific">Ficus carica</name>
    <name type="common">Common fig</name>
    <dbReference type="NCBI Taxonomy" id="3494"/>
    <lineage>
        <taxon>Eukaryota</taxon>
        <taxon>Viridiplantae</taxon>
        <taxon>Streptophyta</taxon>
        <taxon>Embryophyta</taxon>
        <taxon>Tracheophyta</taxon>
        <taxon>Spermatophyta</taxon>
        <taxon>Magnoliopsida</taxon>
        <taxon>eudicotyledons</taxon>
        <taxon>Gunneridae</taxon>
        <taxon>Pentapetalae</taxon>
        <taxon>rosids</taxon>
        <taxon>fabids</taxon>
        <taxon>Rosales</taxon>
        <taxon>Moraceae</taxon>
        <taxon>Ficeae</taxon>
        <taxon>Ficus</taxon>
    </lineage>
</organism>
<sequence length="500" mass="56638">MYGVDPAWEVGASQSWYQSGILPAYFTSPHIASATAQGLLRPGMVIAENFSYERIRSTLWKLYVIIMEFLPQKENVGHEDNVGWCLSLVVATRTMPPKRRRVPTQDVDLAAQLNELRQMMLAQQQEIGGLRAQLAQQNQGPPDAEVPLAPVNQPAAPEIPDVDPVIPENPIAPEIPVAPVAVPPAPLVRTPEELYDRFRRMKSPEFEGSTNPIEPDNWLIDLQVTLNFLRLNDQEKVLCASFMLRKDARLWWETVQIRRDVTQMTWEDFVEEFKKQYFNTEVMEAQQDEFDKFRQGNLSVAEAVKKFEQLACLCPHLISSERDKVRRMMRMFHSDLAVVINSGPHPPLTIVECVSRAIRAEYWVGQNKEQRAKFFKEKGEEKAQAKQNQARPGQTSHQRGPSGQNNNNKQYGNNQQKRKWNVGGQGNQQNFPQKKNAPDKNSYPTCQKCGRRHPGDCQSAESTERTGISTSRCTDEARGTCNLSRQTGSSGTSSAHLCLH</sequence>
<dbReference type="AlphaFoldDB" id="A0AA87YVR4"/>
<evidence type="ECO:0000259" key="2">
    <source>
        <dbReference type="Pfam" id="PF03732"/>
    </source>
</evidence>
<dbReference type="EMBL" id="BTGU01001276">
    <property type="protein sequence ID" value="GMN19865.1"/>
    <property type="molecule type" value="Genomic_DNA"/>
</dbReference>
<evidence type="ECO:0000313" key="3">
    <source>
        <dbReference type="EMBL" id="GMN19865.1"/>
    </source>
</evidence>
<dbReference type="Pfam" id="PF03732">
    <property type="entry name" value="Retrotrans_gag"/>
    <property type="match status" value="1"/>
</dbReference>